<dbReference type="PROSITE" id="PS50932">
    <property type="entry name" value="HTH_LACI_2"/>
    <property type="match status" value="1"/>
</dbReference>
<dbReference type="InterPro" id="IPR000843">
    <property type="entry name" value="HTH_LacI"/>
</dbReference>
<comment type="caution">
    <text evidence="6">The sequence shown here is derived from an EMBL/GenBank/DDBJ whole genome shotgun (WGS) entry which is preliminary data.</text>
</comment>
<evidence type="ECO:0000256" key="3">
    <source>
        <dbReference type="ARBA" id="ARBA00023125"/>
    </source>
</evidence>
<dbReference type="EMBL" id="JACGXP010000006">
    <property type="protein sequence ID" value="MBA8992040.1"/>
    <property type="molecule type" value="Genomic_DNA"/>
</dbReference>
<evidence type="ECO:0000313" key="6">
    <source>
        <dbReference type="EMBL" id="MBA8992040.1"/>
    </source>
</evidence>
<dbReference type="GO" id="GO:0000976">
    <property type="term" value="F:transcription cis-regulatory region binding"/>
    <property type="evidence" value="ECO:0007669"/>
    <property type="project" value="TreeGrafter"/>
</dbReference>
<sequence length="344" mass="37327">MKDIAAEVGVSVSAVSLVLNGRDAGRINPAVAHRIRSYADAFGYVPNQLARSLKSKQTQTIGLVSDRVATVPFSSHMLAGAQETAWRHGYLLMLVDTGGNDTVQTPAVQSLLQRNIDALIVAATYHRQVEIPQVPSTTPIAFLDGRPSTDERTVDYVVPDEEQGAFDAVQHLIDAGHRRIGFCTVSAYPIADRLRTRGYERALAAAGIRPDPSLMVAAEDASTRFAIAPARTLLDRPAEKRPTAVFCFGDQIAMGFYHVARALGLTIPSDLSIVGFDNQEFVAEALEPGLTTVQLPHRAMGEWAVERVLGRITAAPHQRHDPTGLRMHCPLVVRGSVSMPRDHS</sequence>
<keyword evidence="4" id="KW-0804">Transcription</keyword>
<reference evidence="6 7" key="1">
    <citation type="submission" date="2020-07" db="EMBL/GenBank/DDBJ databases">
        <title>Above-ground endophytic microbial communities from plants in different locations in the United States.</title>
        <authorList>
            <person name="Frank C."/>
        </authorList>
    </citation>
    <scope>NUCLEOTIDE SEQUENCE [LARGE SCALE GENOMIC DNA]</scope>
    <source>
        <strain evidence="6 7">WPL5_2</strain>
    </source>
</reference>
<evidence type="ECO:0000256" key="1">
    <source>
        <dbReference type="ARBA" id="ARBA00022491"/>
    </source>
</evidence>
<dbReference type="AlphaFoldDB" id="A0AAW3TBL6"/>
<dbReference type="SUPFAM" id="SSF53822">
    <property type="entry name" value="Periplasmic binding protein-like I"/>
    <property type="match status" value="1"/>
</dbReference>
<evidence type="ECO:0000256" key="2">
    <source>
        <dbReference type="ARBA" id="ARBA00023015"/>
    </source>
</evidence>
<gene>
    <name evidence="6" type="ORF">FHW23_003327</name>
</gene>
<dbReference type="SUPFAM" id="SSF47413">
    <property type="entry name" value="lambda repressor-like DNA-binding domains"/>
    <property type="match status" value="1"/>
</dbReference>
<dbReference type="InterPro" id="IPR046335">
    <property type="entry name" value="LacI/GalR-like_sensor"/>
</dbReference>
<dbReference type="Pfam" id="PF00356">
    <property type="entry name" value="LacI"/>
    <property type="match status" value="1"/>
</dbReference>
<evidence type="ECO:0000256" key="4">
    <source>
        <dbReference type="ARBA" id="ARBA00023163"/>
    </source>
</evidence>
<keyword evidence="1" id="KW-0678">Repressor</keyword>
<dbReference type="Proteomes" id="UP000590225">
    <property type="component" value="Unassembled WGS sequence"/>
</dbReference>
<dbReference type="CDD" id="cd01392">
    <property type="entry name" value="HTH_LacI"/>
    <property type="match status" value="1"/>
</dbReference>
<feature type="domain" description="HTH lacI-type" evidence="5">
    <location>
        <begin position="1"/>
        <end position="55"/>
    </location>
</feature>
<dbReference type="PANTHER" id="PTHR30146:SF148">
    <property type="entry name" value="HTH-TYPE TRANSCRIPTIONAL REPRESSOR PURR-RELATED"/>
    <property type="match status" value="1"/>
</dbReference>
<evidence type="ECO:0000259" key="5">
    <source>
        <dbReference type="PROSITE" id="PS50932"/>
    </source>
</evidence>
<keyword evidence="2" id="KW-0805">Transcription regulation</keyword>
<dbReference type="CDD" id="cd06288">
    <property type="entry name" value="PBP1_sucrose_transcription_regulator"/>
    <property type="match status" value="1"/>
</dbReference>
<dbReference type="GO" id="GO:0003700">
    <property type="term" value="F:DNA-binding transcription factor activity"/>
    <property type="evidence" value="ECO:0007669"/>
    <property type="project" value="TreeGrafter"/>
</dbReference>
<dbReference type="Gene3D" id="3.40.50.2300">
    <property type="match status" value="2"/>
</dbReference>
<protein>
    <submittedName>
        <fullName evidence="6">LacI family transcriptional regulator</fullName>
    </submittedName>
</protein>
<dbReference type="Pfam" id="PF13377">
    <property type="entry name" value="Peripla_BP_3"/>
    <property type="match status" value="1"/>
</dbReference>
<evidence type="ECO:0000313" key="7">
    <source>
        <dbReference type="Proteomes" id="UP000590225"/>
    </source>
</evidence>
<dbReference type="PANTHER" id="PTHR30146">
    <property type="entry name" value="LACI-RELATED TRANSCRIPTIONAL REPRESSOR"/>
    <property type="match status" value="1"/>
</dbReference>
<keyword evidence="3" id="KW-0238">DNA-binding</keyword>
<dbReference type="RefSeq" id="WP_246328660.1">
    <property type="nucleotide sequence ID" value="NZ_JACGXP010000006.1"/>
</dbReference>
<proteinExistence type="predicted"/>
<dbReference type="InterPro" id="IPR028082">
    <property type="entry name" value="Peripla_BP_I"/>
</dbReference>
<dbReference type="Gene3D" id="1.10.260.40">
    <property type="entry name" value="lambda repressor-like DNA-binding domains"/>
    <property type="match status" value="1"/>
</dbReference>
<organism evidence="6 7">
    <name type="scientific">Curtobacterium pusillum</name>
    <dbReference type="NCBI Taxonomy" id="69373"/>
    <lineage>
        <taxon>Bacteria</taxon>
        <taxon>Bacillati</taxon>
        <taxon>Actinomycetota</taxon>
        <taxon>Actinomycetes</taxon>
        <taxon>Micrococcales</taxon>
        <taxon>Microbacteriaceae</taxon>
        <taxon>Curtobacterium</taxon>
    </lineage>
</organism>
<dbReference type="SMART" id="SM00354">
    <property type="entry name" value="HTH_LACI"/>
    <property type="match status" value="1"/>
</dbReference>
<name>A0AAW3TBL6_9MICO</name>
<dbReference type="InterPro" id="IPR010982">
    <property type="entry name" value="Lambda_DNA-bd_dom_sf"/>
</dbReference>
<accession>A0AAW3TBL6</accession>